<organism evidence="3">
    <name type="scientific">Leptosphaeria maculans (strain JN3 / isolate v23.1.3 / race Av1-4-5-6-7-8)</name>
    <name type="common">Blackleg fungus</name>
    <name type="synonym">Phoma lingam</name>
    <dbReference type="NCBI Taxonomy" id="985895"/>
    <lineage>
        <taxon>Eukaryota</taxon>
        <taxon>Fungi</taxon>
        <taxon>Dikarya</taxon>
        <taxon>Ascomycota</taxon>
        <taxon>Pezizomycotina</taxon>
        <taxon>Dothideomycetes</taxon>
        <taxon>Pleosporomycetidae</taxon>
        <taxon>Pleosporales</taxon>
        <taxon>Pleosporineae</taxon>
        <taxon>Leptosphaeriaceae</taxon>
        <taxon>Plenodomus</taxon>
        <taxon>Plenodomus lingam/Leptosphaeria maculans species complex</taxon>
    </lineage>
</organism>
<evidence type="ECO:0000256" key="1">
    <source>
        <dbReference type="SAM" id="MobiDB-lite"/>
    </source>
</evidence>
<name>E5ABZ4_LEPMJ</name>
<dbReference type="OMA" id="RYEELGW"/>
<evidence type="ECO:0000313" key="2">
    <source>
        <dbReference type="EMBL" id="CBY01185.1"/>
    </source>
</evidence>
<dbReference type="OrthoDB" id="3889136at2759"/>
<dbReference type="VEuPathDB" id="FungiDB:LEMA_P023150.1"/>
<accession>E5ABZ4</accession>
<sequence length="201" mass="20832">MGPKKAGTLGVNGNGIANGNGGIGVDGSVDGNASQKFTWEGLNDLKLLLLTQGRWVKPEEYEQLSRAFGDDLSTGSIRNRVSKLRVQQRTLYEELGWELPEGGATKRTANASGSSGTPTATPKKRVAGVGAGAGPADGLEAEQGTPTKKARGQVKVAGKPKAGGKKSVQQDLGRGDEGAEGGGFKVKEEVLDDENEDGQEV</sequence>
<dbReference type="EMBL" id="FP929138">
    <property type="protein sequence ID" value="CBY01185.1"/>
    <property type="molecule type" value="Genomic_DNA"/>
</dbReference>
<dbReference type="Proteomes" id="UP000002668">
    <property type="component" value="Genome"/>
</dbReference>
<feature type="region of interest" description="Disordered" evidence="1">
    <location>
        <begin position="99"/>
        <end position="201"/>
    </location>
</feature>
<dbReference type="InParanoid" id="E5ABZ4"/>
<evidence type="ECO:0000313" key="3">
    <source>
        <dbReference type="Proteomes" id="UP000002668"/>
    </source>
</evidence>
<dbReference type="eggNOG" id="ENOG502TEUQ">
    <property type="taxonomic scope" value="Eukaryota"/>
</dbReference>
<gene>
    <name evidence="2" type="ORF">LEMA_P023150.1</name>
</gene>
<keyword evidence="3" id="KW-1185">Reference proteome</keyword>
<dbReference type="HOGENOM" id="CLU_117754_0_0_1"/>
<reference evidence="3" key="1">
    <citation type="journal article" date="2011" name="Nat. Commun.">
        <title>Effector diversification within compartments of the Leptosphaeria maculans genome affected by Repeat-Induced Point mutations.</title>
        <authorList>
            <person name="Rouxel T."/>
            <person name="Grandaubert J."/>
            <person name="Hane J.K."/>
            <person name="Hoede C."/>
            <person name="van de Wouw A.P."/>
            <person name="Couloux A."/>
            <person name="Dominguez V."/>
            <person name="Anthouard V."/>
            <person name="Bally P."/>
            <person name="Bourras S."/>
            <person name="Cozijnsen A.J."/>
            <person name="Ciuffetti L.M."/>
            <person name="Degrave A."/>
            <person name="Dilmaghani A."/>
            <person name="Duret L."/>
            <person name="Fudal I."/>
            <person name="Goodwin S.B."/>
            <person name="Gout L."/>
            <person name="Glaser N."/>
            <person name="Linglin J."/>
            <person name="Kema G.H.J."/>
            <person name="Lapalu N."/>
            <person name="Lawrence C.B."/>
            <person name="May K."/>
            <person name="Meyer M."/>
            <person name="Ollivier B."/>
            <person name="Poulain J."/>
            <person name="Schoch C.L."/>
            <person name="Simon A."/>
            <person name="Spatafora J.W."/>
            <person name="Stachowiak A."/>
            <person name="Turgeon B.G."/>
            <person name="Tyler B.M."/>
            <person name="Vincent D."/>
            <person name="Weissenbach J."/>
            <person name="Amselem J."/>
            <person name="Quesneville H."/>
            <person name="Oliver R.P."/>
            <person name="Wincker P."/>
            <person name="Balesdent M.-H."/>
            <person name="Howlett B.J."/>
        </authorList>
    </citation>
    <scope>NUCLEOTIDE SEQUENCE [LARGE SCALE GENOMIC DNA]</scope>
    <source>
        <strain evidence="3">JN3 / isolate v23.1.3 / race Av1-4-5-6-7-8</strain>
    </source>
</reference>
<protein>
    <submittedName>
        <fullName evidence="2">Predicted protein</fullName>
    </submittedName>
</protein>
<proteinExistence type="predicted"/>
<feature type="compositionally biased region" description="Polar residues" evidence="1">
    <location>
        <begin position="107"/>
        <end position="120"/>
    </location>
</feature>
<dbReference type="AlphaFoldDB" id="E5ABZ4"/>
<feature type="compositionally biased region" description="Acidic residues" evidence="1">
    <location>
        <begin position="190"/>
        <end position="201"/>
    </location>
</feature>